<sequence>MVRDNTQRARQTLLLFWVIIAINAILILTNFIYTTLPAGLDITSSDSFAPVLVLLHGLLEIVYVAIMVLATVFFLQWFRRAYLNLRLAGRWPEHTDGWAVGAWFVPFLNLVRPYTIMKEIWHDTNDMAGRTKDHTLVGWWWAAYLVHSVITNAASKNTADDVTMYTLQNAAALNIMSCVFSIISAYLTIRVVQYVHRSEQEMQLFQQVTQLGGAAPLLDSDDLQPTSEESYG</sequence>
<keyword evidence="4" id="KW-1185">Reference proteome</keyword>
<feature type="transmembrane region" description="Helical" evidence="1">
    <location>
        <begin position="136"/>
        <end position="155"/>
    </location>
</feature>
<reference evidence="3 4" key="1">
    <citation type="submission" date="2022-12" db="EMBL/GenBank/DDBJ databases">
        <title>Hymenobacter canadensis sp. nov. isolated from lake water of the Cambridge Bay, Canada.</title>
        <authorList>
            <person name="Kim W.H."/>
            <person name="Lee Y.M."/>
        </authorList>
    </citation>
    <scope>NUCLEOTIDE SEQUENCE [LARGE SCALE GENOMIC DNA]</scope>
    <source>
        <strain evidence="3 4">PAMC 29467</strain>
    </source>
</reference>
<organism evidence="3 4">
    <name type="scientific">Hymenobacter canadensis</name>
    <dbReference type="NCBI Taxonomy" id="2999067"/>
    <lineage>
        <taxon>Bacteria</taxon>
        <taxon>Pseudomonadati</taxon>
        <taxon>Bacteroidota</taxon>
        <taxon>Cytophagia</taxon>
        <taxon>Cytophagales</taxon>
        <taxon>Hymenobacteraceae</taxon>
        <taxon>Hymenobacter</taxon>
    </lineage>
</organism>
<feature type="transmembrane region" description="Helical" evidence="1">
    <location>
        <begin position="12"/>
        <end position="33"/>
    </location>
</feature>
<dbReference type="Proteomes" id="UP001211005">
    <property type="component" value="Chromosome"/>
</dbReference>
<feature type="transmembrane region" description="Helical" evidence="1">
    <location>
        <begin position="167"/>
        <end position="189"/>
    </location>
</feature>
<evidence type="ECO:0000313" key="4">
    <source>
        <dbReference type="Proteomes" id="UP001211005"/>
    </source>
</evidence>
<name>A0ABY7LRR2_9BACT</name>
<dbReference type="InterPro" id="IPR025565">
    <property type="entry name" value="DUF4328"/>
</dbReference>
<dbReference type="EMBL" id="CP114767">
    <property type="protein sequence ID" value="WBA42641.1"/>
    <property type="molecule type" value="Genomic_DNA"/>
</dbReference>
<keyword evidence="1" id="KW-0812">Transmembrane</keyword>
<evidence type="ECO:0000313" key="3">
    <source>
        <dbReference type="EMBL" id="WBA42641.1"/>
    </source>
</evidence>
<feature type="transmembrane region" description="Helical" evidence="1">
    <location>
        <begin position="53"/>
        <end position="78"/>
    </location>
</feature>
<dbReference type="RefSeq" id="WP_269560692.1">
    <property type="nucleotide sequence ID" value="NZ_CP114767.1"/>
</dbReference>
<evidence type="ECO:0000259" key="2">
    <source>
        <dbReference type="Pfam" id="PF14219"/>
    </source>
</evidence>
<keyword evidence="1" id="KW-1133">Transmembrane helix</keyword>
<accession>A0ABY7LRR2</accession>
<feature type="domain" description="DUF4328" evidence="2">
    <location>
        <begin position="54"/>
        <end position="196"/>
    </location>
</feature>
<evidence type="ECO:0000256" key="1">
    <source>
        <dbReference type="SAM" id="Phobius"/>
    </source>
</evidence>
<keyword evidence="1" id="KW-0472">Membrane</keyword>
<proteinExistence type="predicted"/>
<dbReference type="Pfam" id="PF14219">
    <property type="entry name" value="DUF4328"/>
    <property type="match status" value="1"/>
</dbReference>
<protein>
    <submittedName>
        <fullName evidence="3">DUF4328 domain-containing protein</fullName>
    </submittedName>
</protein>
<gene>
    <name evidence="3" type="ORF">O3303_03555</name>
</gene>